<name>A0A381R460_9ZZZZ</name>
<dbReference type="InterPro" id="IPR050256">
    <property type="entry name" value="Glycosyltransferase_2"/>
</dbReference>
<feature type="transmembrane region" description="Helical" evidence="1">
    <location>
        <begin position="328"/>
        <end position="346"/>
    </location>
</feature>
<keyword evidence="1" id="KW-0472">Membrane</keyword>
<evidence type="ECO:0000259" key="2">
    <source>
        <dbReference type="Pfam" id="PF00535"/>
    </source>
</evidence>
<dbReference type="Pfam" id="PF00535">
    <property type="entry name" value="Glycos_transf_2"/>
    <property type="match status" value="1"/>
</dbReference>
<keyword evidence="1" id="KW-0812">Transmembrane</keyword>
<feature type="transmembrane region" description="Helical" evidence="1">
    <location>
        <begin position="358"/>
        <end position="384"/>
    </location>
</feature>
<feature type="transmembrane region" description="Helical" evidence="1">
    <location>
        <begin position="238"/>
        <end position="260"/>
    </location>
</feature>
<dbReference type="Gene3D" id="3.90.550.10">
    <property type="entry name" value="Spore Coat Polysaccharide Biosynthesis Protein SpsA, Chain A"/>
    <property type="match status" value="1"/>
</dbReference>
<gene>
    <name evidence="3" type="ORF">METZ01_LOCUS39395</name>
</gene>
<dbReference type="CDD" id="cd04179">
    <property type="entry name" value="DPM_DPG-synthase_like"/>
    <property type="match status" value="1"/>
</dbReference>
<reference evidence="3" key="1">
    <citation type="submission" date="2018-05" db="EMBL/GenBank/DDBJ databases">
        <authorList>
            <person name="Lanie J.A."/>
            <person name="Ng W.-L."/>
            <person name="Kazmierczak K.M."/>
            <person name="Andrzejewski T.M."/>
            <person name="Davidsen T.M."/>
            <person name="Wayne K.J."/>
            <person name="Tettelin H."/>
            <person name="Glass J.I."/>
            <person name="Rusch D."/>
            <person name="Podicherti R."/>
            <person name="Tsui H.-C.T."/>
            <person name="Winkler M.E."/>
        </authorList>
    </citation>
    <scope>NUCLEOTIDE SEQUENCE</scope>
</reference>
<accession>A0A381R460</accession>
<organism evidence="3">
    <name type="scientific">marine metagenome</name>
    <dbReference type="NCBI Taxonomy" id="408172"/>
    <lineage>
        <taxon>unclassified sequences</taxon>
        <taxon>metagenomes</taxon>
        <taxon>ecological metagenomes</taxon>
    </lineage>
</organism>
<dbReference type="InterPro" id="IPR029044">
    <property type="entry name" value="Nucleotide-diphossugar_trans"/>
</dbReference>
<dbReference type="EMBL" id="UINC01001687">
    <property type="protein sequence ID" value="SUZ86541.1"/>
    <property type="molecule type" value="Genomic_DNA"/>
</dbReference>
<dbReference type="PANTHER" id="PTHR48090:SF7">
    <property type="entry name" value="RFBJ PROTEIN"/>
    <property type="match status" value="1"/>
</dbReference>
<keyword evidence="1" id="KW-1133">Transmembrane helix</keyword>
<protein>
    <recommendedName>
        <fullName evidence="2">Glycosyltransferase 2-like domain-containing protein</fullName>
    </recommendedName>
</protein>
<feature type="transmembrane region" description="Helical" evidence="1">
    <location>
        <begin position="272"/>
        <end position="295"/>
    </location>
</feature>
<dbReference type="PANTHER" id="PTHR48090">
    <property type="entry name" value="UNDECAPRENYL-PHOSPHATE 4-DEOXY-4-FORMAMIDO-L-ARABINOSE TRANSFERASE-RELATED"/>
    <property type="match status" value="1"/>
</dbReference>
<evidence type="ECO:0000313" key="3">
    <source>
        <dbReference type="EMBL" id="SUZ86541.1"/>
    </source>
</evidence>
<dbReference type="AlphaFoldDB" id="A0A381R460"/>
<evidence type="ECO:0000256" key="1">
    <source>
        <dbReference type="SAM" id="Phobius"/>
    </source>
</evidence>
<dbReference type="SUPFAM" id="SSF53448">
    <property type="entry name" value="Nucleotide-diphospho-sugar transferases"/>
    <property type="match status" value="1"/>
</dbReference>
<proteinExistence type="predicted"/>
<sequence length="396" mass="43536">MRILSVVIPAYNEEDGIAPILERVLKVKRAVQKSPGAIEDVEVIVVNDASQDRTCDIASSYPDVTVITHSQNKGYGGALKTGFAAAKGEWIGFLDADGTYPPEEFPALCEAMVSQDADMVIGSRMTGAKSGMPIRRYIGNKFFAYLLSWIVGSAITDTASGQRVFKRTILSQLLPLPDGLHLTPAMSTAALHEGLNIIEVPIRYDNRVGHSKLHIVSDGFRFLNIIIRTARLYNPLKFFGVVGLALLAIGCFLSVEPITYYLDVRRVEDTEIYRLVTIMVLFVTGINVMVFGAFANHILEIVRGKTLAQSSLLGKYVLNRRTIGRSGLLGTILMVGAVSLNYQALYEYITSGYIFVHWVYVLTGATLFLVGLQLFMGSILIGILQEINERQKFGAS</sequence>
<feature type="domain" description="Glycosyltransferase 2-like" evidence="2">
    <location>
        <begin position="5"/>
        <end position="173"/>
    </location>
</feature>
<dbReference type="InterPro" id="IPR001173">
    <property type="entry name" value="Glyco_trans_2-like"/>
</dbReference>